<dbReference type="AlphaFoldDB" id="A0A2M9CWM5"/>
<dbReference type="InterPro" id="IPR045186">
    <property type="entry name" value="Indole-3-glycerol_P_synth"/>
</dbReference>
<accession>A0A2M9CWM5</accession>
<gene>
    <name evidence="8" type="primary">trpC</name>
    <name evidence="10" type="ORF">BXY57_1885</name>
</gene>
<evidence type="ECO:0000256" key="4">
    <source>
        <dbReference type="ARBA" id="ARBA00022793"/>
    </source>
</evidence>
<dbReference type="Gene3D" id="3.20.20.70">
    <property type="entry name" value="Aldolase class I"/>
    <property type="match status" value="1"/>
</dbReference>
<dbReference type="InterPro" id="IPR013798">
    <property type="entry name" value="Indole-3-glycerol_P_synth_dom"/>
</dbReference>
<dbReference type="CDD" id="cd00331">
    <property type="entry name" value="IGPS"/>
    <property type="match status" value="1"/>
</dbReference>
<evidence type="ECO:0000313" key="10">
    <source>
        <dbReference type="EMBL" id="PJJ76275.1"/>
    </source>
</evidence>
<feature type="domain" description="Indole-3-glycerol phosphate synthase" evidence="9">
    <location>
        <begin position="5"/>
        <end position="254"/>
    </location>
</feature>
<dbReference type="PANTHER" id="PTHR22854">
    <property type="entry name" value="TRYPTOPHAN BIOSYNTHESIS PROTEIN"/>
    <property type="match status" value="1"/>
</dbReference>
<keyword evidence="3 8" id="KW-0028">Amino-acid biosynthesis</keyword>
<dbReference type="InterPro" id="IPR013785">
    <property type="entry name" value="Aldolase_TIM"/>
</dbReference>
<evidence type="ECO:0000256" key="1">
    <source>
        <dbReference type="ARBA" id="ARBA00001633"/>
    </source>
</evidence>
<dbReference type="Pfam" id="PF00218">
    <property type="entry name" value="IGPS"/>
    <property type="match status" value="1"/>
</dbReference>
<keyword evidence="4 8" id="KW-0210">Decarboxylase</keyword>
<keyword evidence="11" id="KW-1185">Reference proteome</keyword>
<proteinExistence type="inferred from homology"/>
<dbReference type="InterPro" id="IPR011060">
    <property type="entry name" value="RibuloseP-bd_barrel"/>
</dbReference>
<evidence type="ECO:0000256" key="3">
    <source>
        <dbReference type="ARBA" id="ARBA00022605"/>
    </source>
</evidence>
<comment type="similarity">
    <text evidence="8">Belongs to the TrpC family.</text>
</comment>
<dbReference type="GO" id="GO:0004425">
    <property type="term" value="F:indole-3-glycerol-phosphate synthase activity"/>
    <property type="evidence" value="ECO:0007669"/>
    <property type="project" value="UniProtKB-UniRule"/>
</dbReference>
<evidence type="ECO:0000256" key="8">
    <source>
        <dbReference type="HAMAP-Rule" id="MF_00134"/>
    </source>
</evidence>
<dbReference type="GO" id="GO:0004640">
    <property type="term" value="F:phosphoribosylanthranilate isomerase activity"/>
    <property type="evidence" value="ECO:0007669"/>
    <property type="project" value="TreeGrafter"/>
</dbReference>
<organism evidence="10 11">
    <name type="scientific">Thermoflavifilum aggregans</name>
    <dbReference type="NCBI Taxonomy" id="454188"/>
    <lineage>
        <taxon>Bacteria</taxon>
        <taxon>Pseudomonadati</taxon>
        <taxon>Bacteroidota</taxon>
        <taxon>Chitinophagia</taxon>
        <taxon>Chitinophagales</taxon>
        <taxon>Chitinophagaceae</taxon>
        <taxon>Thermoflavifilum</taxon>
    </lineage>
</organism>
<name>A0A2M9CWM5_9BACT</name>
<dbReference type="Proteomes" id="UP000230000">
    <property type="component" value="Unassembled WGS sequence"/>
</dbReference>
<evidence type="ECO:0000259" key="9">
    <source>
        <dbReference type="Pfam" id="PF00218"/>
    </source>
</evidence>
<reference evidence="10 11" key="1">
    <citation type="submission" date="2017-11" db="EMBL/GenBank/DDBJ databases">
        <title>Genomic Encyclopedia of Archaeal and Bacterial Type Strains, Phase II (KMG-II): From Individual Species to Whole Genera.</title>
        <authorList>
            <person name="Goeker M."/>
        </authorList>
    </citation>
    <scope>NUCLEOTIDE SEQUENCE [LARGE SCALE GENOMIC DNA]</scope>
    <source>
        <strain evidence="10 11">DSM 27268</strain>
    </source>
</reference>
<evidence type="ECO:0000256" key="6">
    <source>
        <dbReference type="ARBA" id="ARBA00023141"/>
    </source>
</evidence>
<dbReference type="RefSeq" id="WP_100315427.1">
    <property type="nucleotide sequence ID" value="NZ_PGFG01000001.1"/>
</dbReference>
<dbReference type="FunFam" id="3.20.20.70:FF:000024">
    <property type="entry name" value="Indole-3-glycerol phosphate synthase"/>
    <property type="match status" value="1"/>
</dbReference>
<keyword evidence="6 8" id="KW-0057">Aromatic amino acid biosynthesis</keyword>
<dbReference type="NCBIfam" id="NF001377">
    <property type="entry name" value="PRK00278.2-4"/>
    <property type="match status" value="1"/>
</dbReference>
<keyword evidence="7 8" id="KW-0456">Lyase</keyword>
<dbReference type="EC" id="4.1.1.48" evidence="8"/>
<keyword evidence="5 8" id="KW-0822">Tryptophan biosynthesis</keyword>
<dbReference type="UniPathway" id="UPA00035">
    <property type="reaction ID" value="UER00043"/>
</dbReference>
<sequence length="267" mass="29496">MAFILDTIIAHKQRELAVKQQAFPLAALQQMPAFKRTCFSLKQALLQPSSSGIIAEHKRKSPSKGYFASTRTLEQIVTGYAQHGAAALSILTDMAFFGGSAEDLMMARAQVSIPLLRKDFIIDPYQVYEAKALGADVILLIAECLDKKTIQSLSALAHELGLEVLMEVHSREQIDKWCADVDLIGINNRDLRTFEVHLNRSFELVPCAPPGTPVIAESGIHDPQIIASLRQSGCKGFLIGERFMHQPDPVEAFRSFIVQLQQTATHA</sequence>
<dbReference type="HAMAP" id="MF_00134_B">
    <property type="entry name" value="IGPS_B"/>
    <property type="match status" value="1"/>
</dbReference>
<dbReference type="EMBL" id="PGFG01000001">
    <property type="protein sequence ID" value="PJJ76275.1"/>
    <property type="molecule type" value="Genomic_DNA"/>
</dbReference>
<dbReference type="GO" id="GO:0000162">
    <property type="term" value="P:L-tryptophan biosynthetic process"/>
    <property type="evidence" value="ECO:0007669"/>
    <property type="project" value="UniProtKB-UniRule"/>
</dbReference>
<dbReference type="OrthoDB" id="9804217at2"/>
<dbReference type="PANTHER" id="PTHR22854:SF2">
    <property type="entry name" value="INDOLE-3-GLYCEROL-PHOSPHATE SYNTHASE"/>
    <property type="match status" value="1"/>
</dbReference>
<comment type="caution">
    <text evidence="10">The sequence shown here is derived from an EMBL/GenBank/DDBJ whole genome shotgun (WGS) entry which is preliminary data.</text>
</comment>
<dbReference type="SUPFAM" id="SSF51366">
    <property type="entry name" value="Ribulose-phoshate binding barrel"/>
    <property type="match status" value="1"/>
</dbReference>
<protein>
    <recommendedName>
        <fullName evidence="8">Indole-3-glycerol phosphate synthase</fullName>
        <shortName evidence="8">IGPS</shortName>
        <ecNumber evidence="8">4.1.1.48</ecNumber>
    </recommendedName>
</protein>
<comment type="catalytic activity">
    <reaction evidence="1 8">
        <text>1-(2-carboxyphenylamino)-1-deoxy-D-ribulose 5-phosphate + H(+) = (1S,2R)-1-C-(indol-3-yl)glycerol 3-phosphate + CO2 + H2O</text>
        <dbReference type="Rhea" id="RHEA:23476"/>
        <dbReference type="ChEBI" id="CHEBI:15377"/>
        <dbReference type="ChEBI" id="CHEBI:15378"/>
        <dbReference type="ChEBI" id="CHEBI:16526"/>
        <dbReference type="ChEBI" id="CHEBI:58613"/>
        <dbReference type="ChEBI" id="CHEBI:58866"/>
        <dbReference type="EC" id="4.1.1.48"/>
    </reaction>
</comment>
<evidence type="ECO:0000256" key="5">
    <source>
        <dbReference type="ARBA" id="ARBA00022822"/>
    </source>
</evidence>
<evidence type="ECO:0000256" key="7">
    <source>
        <dbReference type="ARBA" id="ARBA00023239"/>
    </source>
</evidence>
<evidence type="ECO:0000313" key="11">
    <source>
        <dbReference type="Proteomes" id="UP000230000"/>
    </source>
</evidence>
<comment type="pathway">
    <text evidence="2 8">Amino-acid biosynthesis; L-tryptophan biosynthesis; L-tryptophan from chorismate: step 4/5.</text>
</comment>
<evidence type="ECO:0000256" key="2">
    <source>
        <dbReference type="ARBA" id="ARBA00004696"/>
    </source>
</evidence>